<dbReference type="PANTHER" id="PTHR32141:SF97">
    <property type="entry name" value="OS04G0231400 PROTEIN"/>
    <property type="match status" value="1"/>
</dbReference>
<dbReference type="Gramene" id="OMERI04G04990.1">
    <property type="protein sequence ID" value="OMERI04G04990.1"/>
    <property type="gene ID" value="OMERI04G04990"/>
</dbReference>
<dbReference type="Proteomes" id="UP000008021">
    <property type="component" value="Chromosome 4"/>
</dbReference>
<proteinExistence type="predicted"/>
<keyword evidence="3" id="KW-1185">Reference proteome</keyword>
<dbReference type="Pfam" id="PF12937">
    <property type="entry name" value="F-box-like"/>
    <property type="match status" value="1"/>
</dbReference>
<accession>A0A0E0DBR0</accession>
<sequence>MAAAAEGGDLFSGLPDEVLVKIISFLSFTDAARTAALSRRWQPLWLCSPALNLNLVCSGISYGHRQRVPSCPLDEMLYHDVTASLRAPGRHPVTKLSGGPGRRRPIQPPRAMRRTEELRVQIDCGNDDRSSLTYVYRLRLISSIPGDTIRILELARCRIELPPPDHAAPFPFPRLAVLRLERCSSPMRDLATLISAAPNLATLHIARHSFCWYPERDCDDGRFVLHCPSLTSLTLDNDITCIEGIRGTLVDLAMKSKATDLTHVYLNLQIWYYSPGESDATASTFWKFLGSLRNTKSLKLNVPAMGSIPLLDNGDNIVFENLKHLEVECDTETDDWHHSKKEVADLPGLTGCGFDCLQNHLKRVVLQFQMEDVNCFGVRLAKFFAETCKVLDVLQVDDGAHNFRRHINNNVGKWRTNASEKQKR</sequence>
<feature type="domain" description="F-box" evidence="1">
    <location>
        <begin position="8"/>
        <end position="44"/>
    </location>
</feature>
<dbReference type="SUPFAM" id="SSF52058">
    <property type="entry name" value="L domain-like"/>
    <property type="match status" value="1"/>
</dbReference>
<evidence type="ECO:0000313" key="2">
    <source>
        <dbReference type="EnsemblPlants" id="OMERI04G04990.1"/>
    </source>
</evidence>
<dbReference type="InterPro" id="IPR032675">
    <property type="entry name" value="LRR_dom_sf"/>
</dbReference>
<dbReference type="PROSITE" id="PS50181">
    <property type="entry name" value="FBOX"/>
    <property type="match status" value="1"/>
</dbReference>
<name>A0A0E0DBR0_9ORYZ</name>
<evidence type="ECO:0000313" key="3">
    <source>
        <dbReference type="Proteomes" id="UP000008021"/>
    </source>
</evidence>
<dbReference type="EnsemblPlants" id="OMERI04G04990.1">
    <property type="protein sequence ID" value="OMERI04G04990.1"/>
    <property type="gene ID" value="OMERI04G04990"/>
</dbReference>
<dbReference type="Gene3D" id="1.20.1280.50">
    <property type="match status" value="1"/>
</dbReference>
<dbReference type="AlphaFoldDB" id="A0A0E0DBR0"/>
<organism evidence="2">
    <name type="scientific">Oryza meridionalis</name>
    <dbReference type="NCBI Taxonomy" id="40149"/>
    <lineage>
        <taxon>Eukaryota</taxon>
        <taxon>Viridiplantae</taxon>
        <taxon>Streptophyta</taxon>
        <taxon>Embryophyta</taxon>
        <taxon>Tracheophyta</taxon>
        <taxon>Spermatophyta</taxon>
        <taxon>Magnoliopsida</taxon>
        <taxon>Liliopsida</taxon>
        <taxon>Poales</taxon>
        <taxon>Poaceae</taxon>
        <taxon>BOP clade</taxon>
        <taxon>Oryzoideae</taxon>
        <taxon>Oryzeae</taxon>
        <taxon>Oryzinae</taxon>
        <taxon>Oryza</taxon>
    </lineage>
</organism>
<dbReference type="Gene3D" id="3.80.10.10">
    <property type="entry name" value="Ribonuclease Inhibitor"/>
    <property type="match status" value="1"/>
</dbReference>
<evidence type="ECO:0000259" key="1">
    <source>
        <dbReference type="PROSITE" id="PS50181"/>
    </source>
</evidence>
<reference evidence="2" key="1">
    <citation type="submission" date="2015-04" db="UniProtKB">
        <authorList>
            <consortium name="EnsemblPlants"/>
        </authorList>
    </citation>
    <scope>IDENTIFICATION</scope>
</reference>
<dbReference type="eggNOG" id="ENOG502R644">
    <property type="taxonomic scope" value="Eukaryota"/>
</dbReference>
<dbReference type="PANTHER" id="PTHR32141">
    <property type="match status" value="1"/>
</dbReference>
<dbReference type="SUPFAM" id="SSF81383">
    <property type="entry name" value="F-box domain"/>
    <property type="match status" value="1"/>
</dbReference>
<dbReference type="InterPro" id="IPR055302">
    <property type="entry name" value="F-box_dom-containing"/>
</dbReference>
<dbReference type="InterPro" id="IPR053781">
    <property type="entry name" value="F-box_AtFBL13-like"/>
</dbReference>
<protein>
    <recommendedName>
        <fullName evidence="1">F-box domain-containing protein</fullName>
    </recommendedName>
</protein>
<dbReference type="CDD" id="cd22160">
    <property type="entry name" value="F-box_AtFBL13-like"/>
    <property type="match status" value="1"/>
</dbReference>
<dbReference type="InterPro" id="IPR001810">
    <property type="entry name" value="F-box_dom"/>
</dbReference>
<dbReference type="InterPro" id="IPR036047">
    <property type="entry name" value="F-box-like_dom_sf"/>
</dbReference>
<dbReference type="HOGENOM" id="CLU_024602_1_1_1"/>
<reference evidence="2" key="2">
    <citation type="submission" date="2018-05" db="EMBL/GenBank/DDBJ databases">
        <title>OmerRS3 (Oryza meridionalis Reference Sequence Version 3).</title>
        <authorList>
            <person name="Zhang J."/>
            <person name="Kudrna D."/>
            <person name="Lee S."/>
            <person name="Talag J."/>
            <person name="Welchert J."/>
            <person name="Wing R.A."/>
        </authorList>
    </citation>
    <scope>NUCLEOTIDE SEQUENCE [LARGE SCALE GENOMIC DNA]</scope>
    <source>
        <strain evidence="2">cv. OR44</strain>
    </source>
</reference>